<proteinExistence type="predicted"/>
<dbReference type="EMBL" id="LS398110">
    <property type="protein sequence ID" value="SPP92077.1"/>
    <property type="molecule type" value="Genomic_DNA"/>
</dbReference>
<evidence type="ECO:0000313" key="1">
    <source>
        <dbReference type="EMBL" id="SPP92077.1"/>
    </source>
</evidence>
<reference evidence="1 2" key="1">
    <citation type="submission" date="2018-03" db="EMBL/GenBank/DDBJ databases">
        <authorList>
            <person name="Gully D."/>
        </authorList>
    </citation>
    <scope>NUCLEOTIDE SEQUENCE [LARGE SCALE GENOMIC DNA]</scope>
    <source>
        <strain evidence="1">ORS3257</strain>
    </source>
</reference>
<organism evidence="1 2">
    <name type="scientific">Bradyrhizobium vignae</name>
    <dbReference type="NCBI Taxonomy" id="1549949"/>
    <lineage>
        <taxon>Bacteria</taxon>
        <taxon>Pseudomonadati</taxon>
        <taxon>Pseudomonadota</taxon>
        <taxon>Alphaproteobacteria</taxon>
        <taxon>Hyphomicrobiales</taxon>
        <taxon>Nitrobacteraceae</taxon>
        <taxon>Bradyrhizobium</taxon>
    </lineage>
</organism>
<name>A0A2U3PSF0_9BRAD</name>
<gene>
    <name evidence="1" type="ORF">BRAD3257_0924</name>
</gene>
<dbReference type="AlphaFoldDB" id="A0A2U3PSF0"/>
<dbReference type="KEGG" id="bvz:BRAD3257_0924"/>
<sequence length="89" mass="9904">MIAGKLEKFSRIRCLSGPSNEVIIDEAFPGAASRIDLILRTTYSAMMHCQIEGITAAQSPPKLDDQFHELAFQLLATEQSRIKLRGPCR</sequence>
<protein>
    <submittedName>
        <fullName evidence="1">Uncharacterized protein</fullName>
    </submittedName>
</protein>
<evidence type="ECO:0000313" key="2">
    <source>
        <dbReference type="Proteomes" id="UP000246085"/>
    </source>
</evidence>
<dbReference type="Proteomes" id="UP000246085">
    <property type="component" value="Chromosome BRAD3257"/>
</dbReference>
<accession>A0A2U3PSF0</accession>